<organism evidence="1 2">
    <name type="scientific">Puccinia graminis f. sp. tritici</name>
    <dbReference type="NCBI Taxonomy" id="56615"/>
    <lineage>
        <taxon>Eukaryota</taxon>
        <taxon>Fungi</taxon>
        <taxon>Dikarya</taxon>
        <taxon>Basidiomycota</taxon>
        <taxon>Pucciniomycotina</taxon>
        <taxon>Pucciniomycetes</taxon>
        <taxon>Pucciniales</taxon>
        <taxon>Pucciniaceae</taxon>
        <taxon>Puccinia</taxon>
    </lineage>
</organism>
<dbReference type="EMBL" id="VSWC01000016">
    <property type="protein sequence ID" value="KAA1111897.1"/>
    <property type="molecule type" value="Genomic_DNA"/>
</dbReference>
<accession>A0A5B0QFB5</accession>
<protein>
    <submittedName>
        <fullName evidence="1">Uncharacterized protein</fullName>
    </submittedName>
</protein>
<sequence>MQRELTLLPCPETRRVGWHIIIITQQRIHVLIGAPEYPHNQPRLFVVDNAVQLLLEAQDVNSVSLYITRNTTRWMTYHQNHAAKPLKVLLGLPAFLCFGSFIIIRDKTILTIGFSSSLTLQPEPTFALSTFPRAFPTPSTVYTDQWY</sequence>
<name>A0A5B0QFB5_PUCGR</name>
<reference evidence="1 2" key="1">
    <citation type="submission" date="2019-05" db="EMBL/GenBank/DDBJ databases">
        <title>Emergence of the Ug99 lineage of the wheat stem rust pathogen through somatic hybridization.</title>
        <authorList>
            <person name="Li F."/>
            <person name="Upadhyaya N.M."/>
            <person name="Sperschneider J."/>
            <person name="Matny O."/>
            <person name="Nguyen-Phuc H."/>
            <person name="Mago R."/>
            <person name="Raley C."/>
            <person name="Miller M.E."/>
            <person name="Silverstein K.A.T."/>
            <person name="Henningsen E."/>
            <person name="Hirsch C.D."/>
            <person name="Visser B."/>
            <person name="Pretorius Z.A."/>
            <person name="Steffenson B.J."/>
            <person name="Schwessinger B."/>
            <person name="Dodds P.N."/>
            <person name="Figueroa M."/>
        </authorList>
    </citation>
    <scope>NUCLEOTIDE SEQUENCE [LARGE SCALE GENOMIC DNA]</scope>
    <source>
        <strain evidence="1">21-0</strain>
    </source>
</reference>
<evidence type="ECO:0000313" key="1">
    <source>
        <dbReference type="EMBL" id="KAA1111897.1"/>
    </source>
</evidence>
<keyword evidence="2" id="KW-1185">Reference proteome</keyword>
<proteinExistence type="predicted"/>
<dbReference type="AlphaFoldDB" id="A0A5B0QFB5"/>
<evidence type="ECO:0000313" key="2">
    <source>
        <dbReference type="Proteomes" id="UP000324748"/>
    </source>
</evidence>
<gene>
    <name evidence="1" type="ORF">PGT21_014866</name>
</gene>
<dbReference type="Proteomes" id="UP000324748">
    <property type="component" value="Unassembled WGS sequence"/>
</dbReference>
<comment type="caution">
    <text evidence="1">The sequence shown here is derived from an EMBL/GenBank/DDBJ whole genome shotgun (WGS) entry which is preliminary data.</text>
</comment>